<dbReference type="PROSITE" id="PS51462">
    <property type="entry name" value="NUDIX"/>
    <property type="match status" value="1"/>
</dbReference>
<evidence type="ECO:0000256" key="4">
    <source>
        <dbReference type="ARBA" id="ARBA00022723"/>
    </source>
</evidence>
<comment type="caution">
    <text evidence="9">The sequence shown here is derived from an EMBL/GenBank/DDBJ whole genome shotgun (WGS) entry which is preliminary data.</text>
</comment>
<dbReference type="Gene3D" id="3.90.79.10">
    <property type="entry name" value="Nucleoside Triphosphate Pyrophosphohydrolase"/>
    <property type="match status" value="1"/>
</dbReference>
<evidence type="ECO:0000313" key="10">
    <source>
        <dbReference type="Proteomes" id="UP000053586"/>
    </source>
</evidence>
<dbReference type="GO" id="GO:0009132">
    <property type="term" value="P:nucleoside diphosphate metabolic process"/>
    <property type="evidence" value="ECO:0007669"/>
    <property type="project" value="InterPro"/>
</dbReference>
<comment type="similarity">
    <text evidence="3">Belongs to the Nudix hydrolase family. PCD1 subfamily.</text>
</comment>
<dbReference type="GO" id="GO:0000287">
    <property type="term" value="F:magnesium ion binding"/>
    <property type="evidence" value="ECO:0007669"/>
    <property type="project" value="InterPro"/>
</dbReference>
<evidence type="ECO:0000256" key="2">
    <source>
        <dbReference type="ARBA" id="ARBA00001946"/>
    </source>
</evidence>
<comment type="cofactor">
    <cofactor evidence="2">
        <name>Mg(2+)</name>
        <dbReference type="ChEBI" id="CHEBI:18420"/>
    </cofactor>
</comment>
<dbReference type="EMBL" id="BAET01000008">
    <property type="protein sequence ID" value="GAB55167.1"/>
    <property type="molecule type" value="Genomic_DNA"/>
</dbReference>
<evidence type="ECO:0000256" key="5">
    <source>
        <dbReference type="ARBA" id="ARBA00022801"/>
    </source>
</evidence>
<dbReference type="PANTHER" id="PTHR12992:SF11">
    <property type="entry name" value="MITOCHONDRIAL COENZYME A DIPHOSPHATASE NUDT8"/>
    <property type="match status" value="1"/>
</dbReference>
<dbReference type="PROSITE" id="PS01293">
    <property type="entry name" value="NUDIX_COA"/>
    <property type="match status" value="1"/>
</dbReference>
<keyword evidence="10" id="KW-1185">Reference proteome</keyword>
<dbReference type="GO" id="GO:0030145">
    <property type="term" value="F:manganese ion binding"/>
    <property type="evidence" value="ECO:0007669"/>
    <property type="project" value="InterPro"/>
</dbReference>
<evidence type="ECO:0000256" key="3">
    <source>
        <dbReference type="ARBA" id="ARBA00006506"/>
    </source>
</evidence>
<dbReference type="Proteomes" id="UP000053586">
    <property type="component" value="Unassembled WGS sequence"/>
</dbReference>
<protein>
    <submittedName>
        <fullName evidence="9">MutT/nudix family protein</fullName>
    </submittedName>
</protein>
<dbReference type="eggNOG" id="COG0494">
    <property type="taxonomic scope" value="Bacteria"/>
</dbReference>
<evidence type="ECO:0000256" key="6">
    <source>
        <dbReference type="ARBA" id="ARBA00022842"/>
    </source>
</evidence>
<sequence length="198" mass="22602">MNELDFLSAFNRPWSLQEASDYPFFEAKRPAAVLICLFPSNNKLQVLFTQRASHLKHHAGQVCFPGGKAEKTDLDLVDTAYREAQEEIGLQREHLRLLGRLGTYKTISGFAVVPVVAIYDKPIKLDSDLIIDPNEVANVFSVPLAYLMDTQRYYVEMVKREKNSFPIYFVPYKERMIWGATAGILAQLQKHITTHLLV</sequence>
<dbReference type="AlphaFoldDB" id="H5TA40"/>
<feature type="domain" description="Nudix hydrolase" evidence="8">
    <location>
        <begin position="28"/>
        <end position="171"/>
    </location>
</feature>
<gene>
    <name evidence="9" type="ORF">GPUN_1036</name>
</gene>
<keyword evidence="4" id="KW-0479">Metal-binding</keyword>
<dbReference type="InterPro" id="IPR000059">
    <property type="entry name" value="NUDIX_hydrolase_NudL_CS"/>
</dbReference>
<evidence type="ECO:0000313" key="9">
    <source>
        <dbReference type="EMBL" id="GAB55167.1"/>
    </source>
</evidence>
<dbReference type="NCBIfam" id="NF007980">
    <property type="entry name" value="PRK10707.1"/>
    <property type="match status" value="1"/>
</dbReference>
<dbReference type="InterPro" id="IPR000086">
    <property type="entry name" value="NUDIX_hydrolase_dom"/>
</dbReference>
<dbReference type="GO" id="GO:0010945">
    <property type="term" value="F:coenzyme A diphosphatase activity"/>
    <property type="evidence" value="ECO:0007669"/>
    <property type="project" value="InterPro"/>
</dbReference>
<dbReference type="SUPFAM" id="SSF55811">
    <property type="entry name" value="Nudix"/>
    <property type="match status" value="1"/>
</dbReference>
<evidence type="ECO:0000256" key="7">
    <source>
        <dbReference type="ARBA" id="ARBA00023211"/>
    </source>
</evidence>
<dbReference type="Pfam" id="PF00293">
    <property type="entry name" value="NUDIX"/>
    <property type="match status" value="1"/>
</dbReference>
<reference evidence="9 10" key="1">
    <citation type="journal article" date="2012" name="J. Bacteriol.">
        <title>Genome sequence of proteorhodopsin-containing sea ice bacterium Glaciecola punicea ACAM 611T.</title>
        <authorList>
            <person name="Qin Q.-L."/>
            <person name="Xie B.-B."/>
            <person name="Shu Y.-L."/>
            <person name="Rong J.-C."/>
            <person name="Zhao D.-L."/>
            <person name="Zhang X.-Y."/>
            <person name="Chen X.-L."/>
            <person name="Zhou B.-C."/>
            <person name="Zhanga Y.-Z."/>
        </authorList>
    </citation>
    <scope>NUCLEOTIDE SEQUENCE [LARGE SCALE GENOMIC DNA]</scope>
    <source>
        <strain evidence="9 10">ACAM 611</strain>
    </source>
</reference>
<evidence type="ECO:0000259" key="8">
    <source>
        <dbReference type="PROSITE" id="PS51462"/>
    </source>
</evidence>
<proteinExistence type="inferred from homology"/>
<organism evidence="9 10">
    <name type="scientific">Glaciecola punicea ACAM 611</name>
    <dbReference type="NCBI Taxonomy" id="1121923"/>
    <lineage>
        <taxon>Bacteria</taxon>
        <taxon>Pseudomonadati</taxon>
        <taxon>Pseudomonadota</taxon>
        <taxon>Gammaproteobacteria</taxon>
        <taxon>Alteromonadales</taxon>
        <taxon>Alteromonadaceae</taxon>
        <taxon>Glaciecola</taxon>
    </lineage>
</organism>
<dbReference type="PANTHER" id="PTHR12992">
    <property type="entry name" value="NUDIX HYDROLASE"/>
    <property type="match status" value="1"/>
</dbReference>
<dbReference type="InterPro" id="IPR045121">
    <property type="entry name" value="CoAse"/>
</dbReference>
<dbReference type="STRING" id="56804.BAE46_01740"/>
<evidence type="ECO:0000256" key="1">
    <source>
        <dbReference type="ARBA" id="ARBA00001936"/>
    </source>
</evidence>
<accession>H5TA40</accession>
<keyword evidence="6" id="KW-0460">Magnesium</keyword>
<dbReference type="RefSeq" id="WP_006004035.1">
    <property type="nucleotide sequence ID" value="NZ_BAET01000008.1"/>
</dbReference>
<keyword evidence="5" id="KW-0378">Hydrolase</keyword>
<name>H5TA40_9ALTE</name>
<dbReference type="OrthoDB" id="9802805at2"/>
<keyword evidence="7" id="KW-0464">Manganese</keyword>
<reference evidence="9 10" key="2">
    <citation type="journal article" date="2017" name="Antonie Van Leeuwenhoek">
        <title>Rhizobium rhizosphaerae sp. nov., a novel species isolated from rice rhizosphere.</title>
        <authorList>
            <person name="Zhao J.J."/>
            <person name="Zhang J."/>
            <person name="Zhang R.J."/>
            <person name="Zhang C.W."/>
            <person name="Yin H.Q."/>
            <person name="Zhang X.X."/>
        </authorList>
    </citation>
    <scope>NUCLEOTIDE SEQUENCE [LARGE SCALE GENOMIC DNA]</scope>
    <source>
        <strain evidence="9 10">ACAM 611</strain>
    </source>
</reference>
<dbReference type="CDD" id="cd03426">
    <property type="entry name" value="NUDIX_CoAse_Nudt7"/>
    <property type="match status" value="1"/>
</dbReference>
<comment type="cofactor">
    <cofactor evidence="1">
        <name>Mn(2+)</name>
        <dbReference type="ChEBI" id="CHEBI:29035"/>
    </cofactor>
</comment>
<dbReference type="InterPro" id="IPR015797">
    <property type="entry name" value="NUDIX_hydrolase-like_dom_sf"/>
</dbReference>